<dbReference type="Gene3D" id="3.30.710.10">
    <property type="entry name" value="Potassium Channel Kv1.1, Chain A"/>
    <property type="match status" value="1"/>
</dbReference>
<evidence type="ECO:0000313" key="2">
    <source>
        <dbReference type="EMBL" id="OTA37595.1"/>
    </source>
</evidence>
<gene>
    <name evidence="2" type="ORF">BTJ68_04479</name>
</gene>
<dbReference type="EMBL" id="MUNK01000018">
    <property type="protein sequence ID" value="OTA37595.1"/>
    <property type="molecule type" value="Genomic_DNA"/>
</dbReference>
<evidence type="ECO:0000259" key="1">
    <source>
        <dbReference type="PROSITE" id="PS50097"/>
    </source>
</evidence>
<reference evidence="2 3" key="1">
    <citation type="submission" date="2017-01" db="EMBL/GenBank/DDBJ databases">
        <title>The recent genome duplication of the halophilic yeast Hortaea werneckii: insights from long-read sequencing.</title>
        <authorList>
            <person name="Sinha S."/>
            <person name="Flibotte S."/>
            <person name="Neira M."/>
            <person name="Lenassi M."/>
            <person name="Gostincar C."/>
            <person name="Stajich J.E."/>
            <person name="Nislow C.E."/>
        </authorList>
    </citation>
    <scope>NUCLEOTIDE SEQUENCE [LARGE SCALE GENOMIC DNA]</scope>
    <source>
        <strain evidence="2 3">EXF-2000</strain>
    </source>
</reference>
<dbReference type="SMART" id="SM00225">
    <property type="entry name" value="BTB"/>
    <property type="match status" value="1"/>
</dbReference>
<protein>
    <recommendedName>
        <fullName evidence="1">BTB domain-containing protein</fullName>
    </recommendedName>
</protein>
<dbReference type="STRING" id="1157616.A0A1Z5TNM4"/>
<keyword evidence="3" id="KW-1185">Reference proteome</keyword>
<dbReference type="PANTHER" id="PTHR47843">
    <property type="entry name" value="BTB DOMAIN-CONTAINING PROTEIN-RELATED"/>
    <property type="match status" value="1"/>
</dbReference>
<organism evidence="2 3">
    <name type="scientific">Hortaea werneckii EXF-2000</name>
    <dbReference type="NCBI Taxonomy" id="1157616"/>
    <lineage>
        <taxon>Eukaryota</taxon>
        <taxon>Fungi</taxon>
        <taxon>Dikarya</taxon>
        <taxon>Ascomycota</taxon>
        <taxon>Pezizomycotina</taxon>
        <taxon>Dothideomycetes</taxon>
        <taxon>Dothideomycetidae</taxon>
        <taxon>Mycosphaerellales</taxon>
        <taxon>Teratosphaeriaceae</taxon>
        <taxon>Hortaea</taxon>
    </lineage>
</organism>
<dbReference type="AlphaFoldDB" id="A0A1Z5TNM4"/>
<dbReference type="VEuPathDB" id="FungiDB:BTJ68_04479"/>
<dbReference type="CDD" id="cd18186">
    <property type="entry name" value="BTB_POZ_ZBTB_KLHL-like"/>
    <property type="match status" value="1"/>
</dbReference>
<dbReference type="PROSITE" id="PS50097">
    <property type="entry name" value="BTB"/>
    <property type="match status" value="1"/>
</dbReference>
<dbReference type="Pfam" id="PF00651">
    <property type="entry name" value="BTB"/>
    <property type="match status" value="1"/>
</dbReference>
<dbReference type="Proteomes" id="UP000194280">
    <property type="component" value="Unassembled WGS sequence"/>
</dbReference>
<dbReference type="SUPFAM" id="SSF54695">
    <property type="entry name" value="POZ domain"/>
    <property type="match status" value="1"/>
</dbReference>
<dbReference type="PANTHER" id="PTHR47843:SF5">
    <property type="entry name" value="BTB_POZ DOMAIN PROTEIN"/>
    <property type="match status" value="1"/>
</dbReference>
<dbReference type="InParanoid" id="A0A1Z5TNM4"/>
<dbReference type="InterPro" id="IPR011333">
    <property type="entry name" value="SKP1/BTB/POZ_sf"/>
</dbReference>
<sequence>MVDTNDAQKSSPGRFVTPEPLAPLVNGLKRAFESSKHVDLTVVCQGRQWRVHKVLLCAQSEWFEKSCAECRRAQEGVITFPEDETDAIEAMLYWFYEFDYGISQDVESPLVLDVQVYAVAGKYLLPNLQRLAAAKFEQRAEKEWQSADFAQAIRGVYDDLQESGAALKLTIAQIVNKHRMELFHPAEGSEAFMTMAGKIPGFGRDILIASTFMGDGDEREKYKCPTCKTLWSVAKNAKIFTCPEGCHTGRAKTFWAKYKQA</sequence>
<dbReference type="InterPro" id="IPR000210">
    <property type="entry name" value="BTB/POZ_dom"/>
</dbReference>
<feature type="domain" description="BTB" evidence="1">
    <location>
        <begin position="38"/>
        <end position="104"/>
    </location>
</feature>
<evidence type="ECO:0000313" key="3">
    <source>
        <dbReference type="Proteomes" id="UP000194280"/>
    </source>
</evidence>
<dbReference type="OrthoDB" id="6359816at2759"/>
<comment type="caution">
    <text evidence="2">The sequence shown here is derived from an EMBL/GenBank/DDBJ whole genome shotgun (WGS) entry which is preliminary data.</text>
</comment>
<accession>A0A1Z5TNM4</accession>
<name>A0A1Z5TNM4_HORWE</name>
<proteinExistence type="predicted"/>